<sequence>MSSIFDVNSAVSRRNFMRLFGAGAAAAATLPNFSQTAFAQAAGQTAGRRGMGERPMMDKDVIVISSNENPLGPAPSALAAVAQAGPTGGRYDKYGVTIGVVKTLSEQFGLKPGYVQLYPGSSGPLDMALMSNIGPGKGLVTADPSYEQGSRAAQKLKAPLKQVPLNAKYEHDVKAMLAADPNAGAFYIVNPNNPTGTMTPKEDIIWLINNKPKGSVVIVDEAYHHFSTHESVIDQVAADKDVIVLRTFSKIYGMAGVRAGFAIARPDLLEKFETLSPSVSLRNAASVSLLSAAAAGASLRDPELVPLRRKINTDIREATLEFLDKKGYKIVPGSQANMFMVDVKRPGKEFNALMMKEKIAIGRTWTAMPTYVRVTVGTKDEMEKFQTAFVKCMDVPPGAVNASLHSELYIPSELDRHRA</sequence>
<dbReference type="PANTHER" id="PTHR43643:SF3">
    <property type="entry name" value="HISTIDINOL-PHOSPHATE AMINOTRANSFERASE"/>
    <property type="match status" value="1"/>
</dbReference>
<dbReference type="PANTHER" id="PTHR43643">
    <property type="entry name" value="HISTIDINOL-PHOSPHATE AMINOTRANSFERASE 2"/>
    <property type="match status" value="1"/>
</dbReference>
<dbReference type="EMBL" id="CP042806">
    <property type="protein sequence ID" value="QEE29952.1"/>
    <property type="molecule type" value="Genomic_DNA"/>
</dbReference>
<dbReference type="GO" id="GO:0030170">
    <property type="term" value="F:pyridoxal phosphate binding"/>
    <property type="evidence" value="ECO:0007669"/>
    <property type="project" value="InterPro"/>
</dbReference>
<keyword evidence="3 6" id="KW-0808">Transferase</keyword>
<dbReference type="InterPro" id="IPR015424">
    <property type="entry name" value="PyrdxlP-dep_Trfase"/>
</dbReference>
<dbReference type="Gene3D" id="3.90.1150.10">
    <property type="entry name" value="Aspartate Aminotransferase, domain 1"/>
    <property type="match status" value="1"/>
</dbReference>
<reference evidence="6 7" key="1">
    <citation type="submission" date="2019-08" db="EMBL/GenBank/DDBJ databases">
        <title>Complete genome sequence of Terriglobus albidus strain ORNL.</title>
        <authorList>
            <person name="Podar M."/>
        </authorList>
    </citation>
    <scope>NUCLEOTIDE SEQUENCE [LARGE SCALE GENOMIC DNA]</scope>
    <source>
        <strain evidence="6 7">ORNL</strain>
    </source>
</reference>
<accession>A0A5B9ED11</accession>
<dbReference type="Proteomes" id="UP000321820">
    <property type="component" value="Chromosome"/>
</dbReference>
<dbReference type="GO" id="GO:0008483">
    <property type="term" value="F:transaminase activity"/>
    <property type="evidence" value="ECO:0007669"/>
    <property type="project" value="UniProtKB-KW"/>
</dbReference>
<dbReference type="CDD" id="cd00609">
    <property type="entry name" value="AAT_like"/>
    <property type="match status" value="1"/>
</dbReference>
<name>A0A5B9ED11_9BACT</name>
<evidence type="ECO:0000256" key="2">
    <source>
        <dbReference type="ARBA" id="ARBA00022576"/>
    </source>
</evidence>
<dbReference type="InterPro" id="IPR006311">
    <property type="entry name" value="TAT_signal"/>
</dbReference>
<dbReference type="InterPro" id="IPR015421">
    <property type="entry name" value="PyrdxlP-dep_Trfase_major"/>
</dbReference>
<dbReference type="InterPro" id="IPR015422">
    <property type="entry name" value="PyrdxlP-dep_Trfase_small"/>
</dbReference>
<evidence type="ECO:0000313" key="7">
    <source>
        <dbReference type="Proteomes" id="UP000321820"/>
    </source>
</evidence>
<evidence type="ECO:0000256" key="4">
    <source>
        <dbReference type="ARBA" id="ARBA00022898"/>
    </source>
</evidence>
<organism evidence="6 7">
    <name type="scientific">Terriglobus albidus</name>
    <dbReference type="NCBI Taxonomy" id="1592106"/>
    <lineage>
        <taxon>Bacteria</taxon>
        <taxon>Pseudomonadati</taxon>
        <taxon>Acidobacteriota</taxon>
        <taxon>Terriglobia</taxon>
        <taxon>Terriglobales</taxon>
        <taxon>Acidobacteriaceae</taxon>
        <taxon>Terriglobus</taxon>
    </lineage>
</organism>
<dbReference type="InterPro" id="IPR050106">
    <property type="entry name" value="HistidinolP_aminotransfase"/>
</dbReference>
<evidence type="ECO:0000256" key="1">
    <source>
        <dbReference type="ARBA" id="ARBA00007970"/>
    </source>
</evidence>
<protein>
    <submittedName>
        <fullName evidence="6">Aminotransferase class I/II-fold pyridoxal phosphate-dependent enzyme</fullName>
    </submittedName>
</protein>
<keyword evidence="7" id="KW-1185">Reference proteome</keyword>
<dbReference type="RefSeq" id="WP_147649222.1">
    <property type="nucleotide sequence ID" value="NZ_CP042806.1"/>
</dbReference>
<comment type="similarity">
    <text evidence="1">Belongs to the class-II pyridoxal-phosphate-dependent aminotransferase family. Histidinol-phosphate aminotransferase subfamily.</text>
</comment>
<dbReference type="PROSITE" id="PS51318">
    <property type="entry name" value="TAT"/>
    <property type="match status" value="1"/>
</dbReference>
<proteinExistence type="inferred from homology"/>
<gene>
    <name evidence="6" type="ORF">FTW19_19395</name>
</gene>
<evidence type="ECO:0000313" key="6">
    <source>
        <dbReference type="EMBL" id="QEE29952.1"/>
    </source>
</evidence>
<dbReference type="Gene3D" id="3.40.640.10">
    <property type="entry name" value="Type I PLP-dependent aspartate aminotransferase-like (Major domain)"/>
    <property type="match status" value="1"/>
</dbReference>
<dbReference type="Pfam" id="PF00155">
    <property type="entry name" value="Aminotran_1_2"/>
    <property type="match status" value="1"/>
</dbReference>
<dbReference type="SUPFAM" id="SSF53383">
    <property type="entry name" value="PLP-dependent transferases"/>
    <property type="match status" value="1"/>
</dbReference>
<keyword evidence="4" id="KW-0663">Pyridoxal phosphate</keyword>
<evidence type="ECO:0000256" key="3">
    <source>
        <dbReference type="ARBA" id="ARBA00022679"/>
    </source>
</evidence>
<dbReference type="AlphaFoldDB" id="A0A5B9ED11"/>
<feature type="domain" description="Aminotransferase class I/classII large" evidence="5">
    <location>
        <begin position="59"/>
        <end position="385"/>
    </location>
</feature>
<dbReference type="OrthoDB" id="9813612at2"/>
<keyword evidence="2 6" id="KW-0032">Aminotransferase</keyword>
<dbReference type="NCBIfam" id="NF006580">
    <property type="entry name" value="PRK09105.1"/>
    <property type="match status" value="1"/>
</dbReference>
<evidence type="ECO:0000259" key="5">
    <source>
        <dbReference type="Pfam" id="PF00155"/>
    </source>
</evidence>
<dbReference type="KEGG" id="talb:FTW19_19395"/>
<dbReference type="InterPro" id="IPR004839">
    <property type="entry name" value="Aminotransferase_I/II_large"/>
</dbReference>